<evidence type="ECO:0000313" key="7">
    <source>
        <dbReference type="EMBL" id="KEQ26206.1"/>
    </source>
</evidence>
<dbReference type="CDD" id="cd03885">
    <property type="entry name" value="M20_CPDG2"/>
    <property type="match status" value="1"/>
</dbReference>
<dbReference type="GO" id="GO:0016787">
    <property type="term" value="F:hydrolase activity"/>
    <property type="evidence" value="ECO:0007669"/>
    <property type="project" value="UniProtKB-KW"/>
</dbReference>
<dbReference type="PROSITE" id="PS00758">
    <property type="entry name" value="ARGE_DAPE_CPG2_1"/>
    <property type="match status" value="1"/>
</dbReference>
<dbReference type="InterPro" id="IPR036264">
    <property type="entry name" value="Bact_exopeptidase_dim_dom"/>
</dbReference>
<keyword evidence="8" id="KW-1185">Reference proteome</keyword>
<evidence type="ECO:0000256" key="5">
    <source>
        <dbReference type="PIRSR" id="PIRSR037238-1"/>
    </source>
</evidence>
<dbReference type="Pfam" id="PF07687">
    <property type="entry name" value="M20_dimer"/>
    <property type="match status" value="1"/>
</dbReference>
<dbReference type="SUPFAM" id="SSF55031">
    <property type="entry name" value="Bacterial exopeptidase dimerisation domain"/>
    <property type="match status" value="1"/>
</dbReference>
<dbReference type="PANTHER" id="PTHR43808">
    <property type="entry name" value="ACETYLORNITHINE DEACETYLASE"/>
    <property type="match status" value="1"/>
</dbReference>
<dbReference type="GO" id="GO:0046872">
    <property type="term" value="F:metal ion binding"/>
    <property type="evidence" value="ECO:0007669"/>
    <property type="project" value="UniProtKB-KW"/>
</dbReference>
<feature type="active site" description="Proton acceptor" evidence="5">
    <location>
        <position position="146"/>
    </location>
</feature>
<proteinExistence type="predicted"/>
<dbReference type="AlphaFoldDB" id="A0A081P683"/>
<dbReference type="EMBL" id="JNVM01000007">
    <property type="protein sequence ID" value="KEQ26206.1"/>
    <property type="molecule type" value="Genomic_DNA"/>
</dbReference>
<dbReference type="InterPro" id="IPR017150">
    <property type="entry name" value="Pept_M20_glutamate_carboxypep"/>
</dbReference>
<dbReference type="SUPFAM" id="SSF53187">
    <property type="entry name" value="Zn-dependent exopeptidases"/>
    <property type="match status" value="1"/>
</dbReference>
<dbReference type="InterPro" id="IPR001261">
    <property type="entry name" value="ArgE/DapE_CS"/>
</dbReference>
<dbReference type="Gene3D" id="3.40.630.10">
    <property type="entry name" value="Zn peptidases"/>
    <property type="match status" value="1"/>
</dbReference>
<dbReference type="InterPro" id="IPR002933">
    <property type="entry name" value="Peptidase_M20"/>
</dbReference>
<dbReference type="Proteomes" id="UP000028123">
    <property type="component" value="Unassembled WGS sequence"/>
</dbReference>
<accession>A0A081P683</accession>
<evidence type="ECO:0000256" key="2">
    <source>
        <dbReference type="ARBA" id="ARBA00022723"/>
    </source>
</evidence>
<evidence type="ECO:0000313" key="8">
    <source>
        <dbReference type="Proteomes" id="UP000028123"/>
    </source>
</evidence>
<protein>
    <submittedName>
        <fullName evidence="7">Peptidase</fullName>
    </submittedName>
</protein>
<sequence>MKSIKDRIEQYLPEMLARLEASVNMDSPSADKALNDRMADWYAGQFKEITGGTVVRVPNEMYGDRLLCEVGQGDKQILLLGHFDTVWPRGEASRRPFHIGNGRAYGPGVYDMKAGLMQAMFAIKALQESGRFPAGKKIVLLLNSDEELGSPTSRAFIEEQARKSAVSFVLEPPMEPSGALKTARKGSGRFKLTVQGVSAHAGVNPEKGVSAIQELACQIQRLHALTDPAVGTTVNVGVVKGGIGPNVVAENAEGDIDIRVATAEEARRIESALGGLVPVLPKARLQLTGRMMRPPMERTERTAVLFALAQEIARAEFGVELEETHTGGVSDGNFTAAVGTPTLDGLGARGDYAHSPDEYVRIDEIPFRTALLAELIARC</sequence>
<feature type="active site" evidence="5">
    <location>
        <position position="84"/>
    </location>
</feature>
<dbReference type="eggNOG" id="COG0624">
    <property type="taxonomic scope" value="Bacteria"/>
</dbReference>
<dbReference type="Gene3D" id="3.30.70.360">
    <property type="match status" value="1"/>
</dbReference>
<evidence type="ECO:0000256" key="3">
    <source>
        <dbReference type="ARBA" id="ARBA00022801"/>
    </source>
</evidence>
<evidence type="ECO:0000256" key="4">
    <source>
        <dbReference type="ARBA" id="ARBA00022833"/>
    </source>
</evidence>
<reference evidence="7 8" key="1">
    <citation type="submission" date="2014-06" db="EMBL/GenBank/DDBJ databases">
        <title>Draft genome sequence of Paenibacillus sp. MSt1.</title>
        <authorList>
            <person name="Aw Y.K."/>
            <person name="Ong K.S."/>
            <person name="Gan H.M."/>
            <person name="Lee S.M."/>
        </authorList>
    </citation>
    <scope>NUCLEOTIDE SEQUENCE [LARGE SCALE GENOMIC DNA]</scope>
    <source>
        <strain evidence="7 8">MSt1</strain>
    </source>
</reference>
<evidence type="ECO:0000256" key="1">
    <source>
        <dbReference type="ARBA" id="ARBA00001947"/>
    </source>
</evidence>
<keyword evidence="4" id="KW-0862">Zinc</keyword>
<comment type="cofactor">
    <cofactor evidence="1">
        <name>Zn(2+)</name>
        <dbReference type="ChEBI" id="CHEBI:29105"/>
    </cofactor>
</comment>
<evidence type="ECO:0000259" key="6">
    <source>
        <dbReference type="Pfam" id="PF07687"/>
    </source>
</evidence>
<dbReference type="InterPro" id="IPR050072">
    <property type="entry name" value="Peptidase_M20A"/>
</dbReference>
<dbReference type="Pfam" id="PF01546">
    <property type="entry name" value="Peptidase_M20"/>
    <property type="match status" value="1"/>
</dbReference>
<dbReference type="InterPro" id="IPR011650">
    <property type="entry name" value="Peptidase_M20_dimer"/>
</dbReference>
<name>A0A081P683_9BACL</name>
<keyword evidence="2" id="KW-0479">Metal-binding</keyword>
<comment type="caution">
    <text evidence="7">The sequence shown here is derived from an EMBL/GenBank/DDBJ whole genome shotgun (WGS) entry which is preliminary data.</text>
</comment>
<keyword evidence="3" id="KW-0378">Hydrolase</keyword>
<organism evidence="7 8">
    <name type="scientific">Paenibacillus tyrfis</name>
    <dbReference type="NCBI Taxonomy" id="1501230"/>
    <lineage>
        <taxon>Bacteria</taxon>
        <taxon>Bacillati</taxon>
        <taxon>Bacillota</taxon>
        <taxon>Bacilli</taxon>
        <taxon>Bacillales</taxon>
        <taxon>Paenibacillaceae</taxon>
        <taxon>Paenibacillus</taxon>
    </lineage>
</organism>
<feature type="domain" description="Peptidase M20 dimerisation" evidence="6">
    <location>
        <begin position="182"/>
        <end position="272"/>
    </location>
</feature>
<dbReference type="PIRSF" id="PIRSF037238">
    <property type="entry name" value="Carboxypeptidase_G2"/>
    <property type="match status" value="1"/>
</dbReference>
<gene>
    <name evidence="7" type="ORF">ET33_34620</name>
</gene>
<dbReference type="PANTHER" id="PTHR43808:SF9">
    <property type="entry name" value="BLL0789 PROTEIN"/>
    <property type="match status" value="1"/>
</dbReference>